<keyword evidence="2" id="KW-1185">Reference proteome</keyword>
<evidence type="ECO:0000313" key="1">
    <source>
        <dbReference type="EMBL" id="ADN36210.1"/>
    </source>
</evidence>
<accession>E1RFI0</accession>
<dbReference type="EMBL" id="CP002117">
    <property type="protein sequence ID" value="ADN36210.1"/>
    <property type="molecule type" value="Genomic_DNA"/>
</dbReference>
<protein>
    <submittedName>
        <fullName evidence="1">Uncharacterized protein</fullName>
    </submittedName>
</protein>
<dbReference type="STRING" id="679926.Mpet_1451"/>
<name>E1RFI0_METP4</name>
<proteinExistence type="predicted"/>
<dbReference type="AlphaFoldDB" id="E1RFI0"/>
<dbReference type="KEGG" id="mpi:Mpet_1451"/>
<organism evidence="1 2">
    <name type="scientific">Methanolacinia petrolearia (strain DSM 11571 / OCM 486 / SEBR 4847)</name>
    <name type="common">Methanoplanus petrolearius</name>
    <dbReference type="NCBI Taxonomy" id="679926"/>
    <lineage>
        <taxon>Archaea</taxon>
        <taxon>Methanobacteriati</taxon>
        <taxon>Methanobacteriota</taxon>
        <taxon>Stenosarchaea group</taxon>
        <taxon>Methanomicrobia</taxon>
        <taxon>Methanomicrobiales</taxon>
        <taxon>Methanomicrobiaceae</taxon>
        <taxon>Methanolacinia</taxon>
    </lineage>
</organism>
<dbReference type="HOGENOM" id="CLU_2115514_0_0_2"/>
<dbReference type="OrthoDB" id="374420at2157"/>
<evidence type="ECO:0000313" key="2">
    <source>
        <dbReference type="Proteomes" id="UP000006565"/>
    </source>
</evidence>
<dbReference type="Proteomes" id="UP000006565">
    <property type="component" value="Chromosome"/>
</dbReference>
<gene>
    <name evidence="1" type="ordered locus">Mpet_1451</name>
</gene>
<dbReference type="GeneID" id="9743921"/>
<reference evidence="1 2" key="1">
    <citation type="journal article" date="2010" name="Stand. Genomic Sci.">
        <title>Complete genome sequence of Methanoplanus petrolearius type strain (SEBR 4847).</title>
        <authorList>
            <person name="Brambilla E."/>
            <person name="Djao O.D."/>
            <person name="Daligault H."/>
            <person name="Lapidus A."/>
            <person name="Lucas S."/>
            <person name="Hammon N."/>
            <person name="Nolan M."/>
            <person name="Tice H."/>
            <person name="Cheng J.F."/>
            <person name="Han C."/>
            <person name="Tapia R."/>
            <person name="Goodwin L."/>
            <person name="Pitluck S."/>
            <person name="Liolios K."/>
            <person name="Ivanova N."/>
            <person name="Mavromatis K."/>
            <person name="Mikhailova N."/>
            <person name="Pati A."/>
            <person name="Chen A."/>
            <person name="Palaniappan K."/>
            <person name="Land M."/>
            <person name="Hauser L."/>
            <person name="Chang Y.J."/>
            <person name="Jeffries C.D."/>
            <person name="Rohde M."/>
            <person name="Spring S."/>
            <person name="Sikorski J."/>
            <person name="Goker M."/>
            <person name="Woyke T."/>
            <person name="Bristow J."/>
            <person name="Eisen J.A."/>
            <person name="Markowitz V."/>
            <person name="Hugenholtz P."/>
            <person name="Kyrpides N.C."/>
            <person name="Klenk H.P."/>
        </authorList>
    </citation>
    <scope>NUCLEOTIDE SEQUENCE [LARGE SCALE GENOMIC DNA]</scope>
    <source>
        <strain evidence="2">DSM 11571 / OCM 486 / SEBR 4847</strain>
    </source>
</reference>
<dbReference type="RefSeq" id="WP_013329387.1">
    <property type="nucleotide sequence ID" value="NC_014507.1"/>
</dbReference>
<sequence length="114" mass="11822">MNLVAVEGDVDTAADAHASEDVPPHGGGPKTISPVDQQTFAGINGRLIVTKGEDFILANCASCSAACYAGQLSDCSSFWTINGIPVCRNGDISLDGEHVFSGIIASHQNFVNTN</sequence>